<feature type="region of interest" description="Disordered" evidence="1">
    <location>
        <begin position="15"/>
        <end position="42"/>
    </location>
</feature>
<dbReference type="AlphaFoldDB" id="M7ZZA4"/>
<protein>
    <submittedName>
        <fullName evidence="2">Uncharacterized protein</fullName>
    </submittedName>
</protein>
<dbReference type="EMBL" id="KD141354">
    <property type="protein sequence ID" value="EMS57710.1"/>
    <property type="molecule type" value="Genomic_DNA"/>
</dbReference>
<sequence length="110" mass="11583">MSKLALAAPLALGAGGLPQLRRPGVPPSPLARETGHGARERGMGRLDVGLRLQDVSSSFSSPPSPSTLALLRWARAEEVVDVAAGKMLDEMPLHLWESNTARGEATSGKF</sequence>
<gene>
    <name evidence="2" type="ORF">TRIUR3_14471</name>
</gene>
<reference evidence="2" key="1">
    <citation type="journal article" date="2013" name="Nature">
        <title>Draft genome of the wheat A-genome progenitor Triticum urartu.</title>
        <authorList>
            <person name="Ling H.Q."/>
            <person name="Zhao S."/>
            <person name="Liu D."/>
            <person name="Wang J."/>
            <person name="Sun H."/>
            <person name="Zhang C."/>
            <person name="Fan H."/>
            <person name="Li D."/>
            <person name="Dong L."/>
            <person name="Tao Y."/>
            <person name="Gao C."/>
            <person name="Wu H."/>
            <person name="Li Y."/>
            <person name="Cui Y."/>
            <person name="Guo X."/>
            <person name="Zheng S."/>
            <person name="Wang B."/>
            <person name="Yu K."/>
            <person name="Liang Q."/>
            <person name="Yang W."/>
            <person name="Lou X."/>
            <person name="Chen J."/>
            <person name="Feng M."/>
            <person name="Jian J."/>
            <person name="Zhang X."/>
            <person name="Luo G."/>
            <person name="Jiang Y."/>
            <person name="Liu J."/>
            <person name="Wang Z."/>
            <person name="Sha Y."/>
            <person name="Zhang B."/>
            <person name="Wu H."/>
            <person name="Tang D."/>
            <person name="Shen Q."/>
            <person name="Xue P."/>
            <person name="Zou S."/>
            <person name="Wang X."/>
            <person name="Liu X."/>
            <person name="Wang F."/>
            <person name="Yang Y."/>
            <person name="An X."/>
            <person name="Dong Z."/>
            <person name="Zhang K."/>
            <person name="Zhang X."/>
            <person name="Luo M.C."/>
            <person name="Dvorak J."/>
            <person name="Tong Y."/>
            <person name="Wang J."/>
            <person name="Yang H."/>
            <person name="Li Z."/>
            <person name="Wang D."/>
            <person name="Zhang A."/>
            <person name="Wang J."/>
        </authorList>
    </citation>
    <scope>NUCLEOTIDE SEQUENCE</scope>
</reference>
<name>M7ZZA4_TRIUA</name>
<evidence type="ECO:0000313" key="2">
    <source>
        <dbReference type="EMBL" id="EMS57710.1"/>
    </source>
</evidence>
<feature type="compositionally biased region" description="Basic and acidic residues" evidence="1">
    <location>
        <begin position="33"/>
        <end position="42"/>
    </location>
</feature>
<accession>M7ZZA4</accession>
<organism evidence="2">
    <name type="scientific">Triticum urartu</name>
    <name type="common">Red wild einkorn</name>
    <name type="synonym">Crithodium urartu</name>
    <dbReference type="NCBI Taxonomy" id="4572"/>
    <lineage>
        <taxon>Eukaryota</taxon>
        <taxon>Viridiplantae</taxon>
        <taxon>Streptophyta</taxon>
        <taxon>Embryophyta</taxon>
        <taxon>Tracheophyta</taxon>
        <taxon>Spermatophyta</taxon>
        <taxon>Magnoliopsida</taxon>
        <taxon>Liliopsida</taxon>
        <taxon>Poales</taxon>
        <taxon>Poaceae</taxon>
        <taxon>BOP clade</taxon>
        <taxon>Pooideae</taxon>
        <taxon>Triticodae</taxon>
        <taxon>Triticeae</taxon>
        <taxon>Triticinae</taxon>
        <taxon>Triticum</taxon>
    </lineage>
</organism>
<evidence type="ECO:0000256" key="1">
    <source>
        <dbReference type="SAM" id="MobiDB-lite"/>
    </source>
</evidence>
<proteinExistence type="predicted"/>